<dbReference type="InterPro" id="IPR021506">
    <property type="entry name" value="DUF3165"/>
</dbReference>
<comment type="caution">
    <text evidence="2">The sequence shown here is derived from an EMBL/GenBank/DDBJ whole genome shotgun (WGS) entry which is preliminary data.</text>
</comment>
<accession>A0ABV4D3M8</accession>
<protein>
    <submittedName>
        <fullName evidence="2">DUF3165 family protein</fullName>
    </submittedName>
</protein>
<feature type="transmembrane region" description="Helical" evidence="1">
    <location>
        <begin position="27"/>
        <end position="44"/>
    </location>
</feature>
<evidence type="ECO:0000313" key="3">
    <source>
        <dbReference type="Proteomes" id="UP001565283"/>
    </source>
</evidence>
<evidence type="ECO:0000313" key="2">
    <source>
        <dbReference type="EMBL" id="MEY8444146.1"/>
    </source>
</evidence>
<keyword evidence="3" id="KW-1185">Reference proteome</keyword>
<keyword evidence="1" id="KW-0472">Membrane</keyword>
<dbReference type="EMBL" id="JBCLSH010000032">
    <property type="protein sequence ID" value="MEY8444146.1"/>
    <property type="molecule type" value="Genomic_DNA"/>
</dbReference>
<evidence type="ECO:0000256" key="1">
    <source>
        <dbReference type="SAM" id="Phobius"/>
    </source>
</evidence>
<dbReference type="RefSeq" id="WP_251712155.1">
    <property type="nucleotide sequence ID" value="NZ_CALPDE010000003.1"/>
</dbReference>
<keyword evidence="1" id="KW-1133">Transmembrane helix</keyword>
<dbReference type="Proteomes" id="UP001565283">
    <property type="component" value="Unassembled WGS sequence"/>
</dbReference>
<sequence length="76" mass="8489">MFYLILLVLFALGYVFLMPKDVRRSTDIFVFASVVVLIIAVIIGQAVSHRAALYDIVMVVALLALAFKAFVEIEKL</sequence>
<keyword evidence="1" id="KW-0812">Transmembrane</keyword>
<organism evidence="2 3">
    <name type="scientific">Lactococcus ileimucosae</name>
    <dbReference type="NCBI Taxonomy" id="2941329"/>
    <lineage>
        <taxon>Bacteria</taxon>
        <taxon>Bacillati</taxon>
        <taxon>Bacillota</taxon>
        <taxon>Bacilli</taxon>
        <taxon>Lactobacillales</taxon>
        <taxon>Streptococcaceae</taxon>
        <taxon>Lactococcus</taxon>
    </lineage>
</organism>
<dbReference type="Pfam" id="PF11364">
    <property type="entry name" value="DUF3165"/>
    <property type="match status" value="1"/>
</dbReference>
<name>A0ABV4D3M8_9LACT</name>
<gene>
    <name evidence="2" type="ORF">AALA52_07890</name>
</gene>
<reference evidence="2 3" key="1">
    <citation type="submission" date="2024-03" db="EMBL/GenBank/DDBJ databases">
        <title>Mouse gut bacterial collection (mGBC) of GemPharmatech.</title>
        <authorList>
            <person name="He Y."/>
            <person name="Dong L."/>
            <person name="Wu D."/>
            <person name="Gao X."/>
            <person name="Lin Z."/>
        </authorList>
    </citation>
    <scope>NUCLEOTIDE SEQUENCE [LARGE SCALE GENOMIC DNA]</scope>
    <source>
        <strain evidence="2 3">61-15</strain>
    </source>
</reference>
<proteinExistence type="predicted"/>
<feature type="transmembrane region" description="Helical" evidence="1">
    <location>
        <begin position="51"/>
        <end position="71"/>
    </location>
</feature>